<proteinExistence type="predicted"/>
<dbReference type="InterPro" id="IPR012337">
    <property type="entry name" value="RNaseH-like_sf"/>
</dbReference>
<dbReference type="PANTHER" id="PTHR28083:SF1">
    <property type="entry name" value="GOOD FOR FULL DBP5 ACTIVITY PROTEIN 2"/>
    <property type="match status" value="1"/>
</dbReference>
<dbReference type="Gene3D" id="3.30.420.10">
    <property type="entry name" value="Ribonuclease H-like superfamily/Ribonuclease H"/>
    <property type="match status" value="1"/>
</dbReference>
<protein>
    <recommendedName>
        <fullName evidence="1">Gfd2/YDR514C-like C-terminal domain-containing protein</fullName>
    </recommendedName>
</protein>
<dbReference type="InterPro" id="IPR048519">
    <property type="entry name" value="Gfd2/YDR514C-like_C"/>
</dbReference>
<dbReference type="Proteomes" id="UP000799440">
    <property type="component" value="Unassembled WGS sequence"/>
</dbReference>
<dbReference type="EMBL" id="MU006604">
    <property type="protein sequence ID" value="KAF2742745.1"/>
    <property type="molecule type" value="Genomic_DNA"/>
</dbReference>
<evidence type="ECO:0000313" key="3">
    <source>
        <dbReference type="Proteomes" id="UP000799440"/>
    </source>
</evidence>
<keyword evidence="3" id="KW-1185">Reference proteome</keyword>
<dbReference type="GO" id="GO:0003676">
    <property type="term" value="F:nucleic acid binding"/>
    <property type="evidence" value="ECO:0007669"/>
    <property type="project" value="InterPro"/>
</dbReference>
<sequence length="204" mass="22955">DAPALLNHAIVNCIDVEKWERDRTGKKLTEIGLSTFAVSDMHAVKNNGPRGENLLKRMWFYHYRIIPYAHLINGRFCEGNPTKNHFGTTCFIDLDEAKRMLESAFKWPTKGGTAEPFSPVIFLGHALRGDIKMLRDAYNLPKSTFDMVVKTIDTQDMAPAVGLWHGKNKISLLNLCAYNDFDFADPHTAGNDAAYTMISAVFMV</sequence>
<dbReference type="SUPFAM" id="SSF53098">
    <property type="entry name" value="Ribonuclease H-like"/>
    <property type="match status" value="1"/>
</dbReference>
<dbReference type="OrthoDB" id="5953249at2759"/>
<name>A0A6A6UX59_9PLEO</name>
<dbReference type="AlphaFoldDB" id="A0A6A6UX59"/>
<reference evidence="2" key="1">
    <citation type="journal article" date="2020" name="Stud. Mycol.">
        <title>101 Dothideomycetes genomes: a test case for predicting lifestyles and emergence of pathogens.</title>
        <authorList>
            <person name="Haridas S."/>
            <person name="Albert R."/>
            <person name="Binder M."/>
            <person name="Bloem J."/>
            <person name="Labutti K."/>
            <person name="Salamov A."/>
            <person name="Andreopoulos B."/>
            <person name="Baker S."/>
            <person name="Barry K."/>
            <person name="Bills G."/>
            <person name="Bluhm B."/>
            <person name="Cannon C."/>
            <person name="Castanera R."/>
            <person name="Culley D."/>
            <person name="Daum C."/>
            <person name="Ezra D."/>
            <person name="Gonzalez J."/>
            <person name="Henrissat B."/>
            <person name="Kuo A."/>
            <person name="Liang C."/>
            <person name="Lipzen A."/>
            <person name="Lutzoni F."/>
            <person name="Magnuson J."/>
            <person name="Mondo S."/>
            <person name="Nolan M."/>
            <person name="Ohm R."/>
            <person name="Pangilinan J."/>
            <person name="Park H.-J."/>
            <person name="Ramirez L."/>
            <person name="Alfaro M."/>
            <person name="Sun H."/>
            <person name="Tritt A."/>
            <person name="Yoshinaga Y."/>
            <person name="Zwiers L.-H."/>
            <person name="Turgeon B."/>
            <person name="Goodwin S."/>
            <person name="Spatafora J."/>
            <person name="Crous P."/>
            <person name="Grigoriev I."/>
        </authorList>
    </citation>
    <scope>NUCLEOTIDE SEQUENCE</scope>
    <source>
        <strain evidence="2">CBS 119925</strain>
    </source>
</reference>
<evidence type="ECO:0000259" key="1">
    <source>
        <dbReference type="Pfam" id="PF21762"/>
    </source>
</evidence>
<dbReference type="InterPro" id="IPR040151">
    <property type="entry name" value="Gfd2/YDR514C-like"/>
</dbReference>
<feature type="domain" description="Gfd2/YDR514C-like C-terminal" evidence="1">
    <location>
        <begin position="12"/>
        <end position="201"/>
    </location>
</feature>
<dbReference type="Pfam" id="PF21762">
    <property type="entry name" value="DEDDh_C"/>
    <property type="match status" value="1"/>
</dbReference>
<accession>A0A6A6UX59</accession>
<feature type="non-terminal residue" evidence="2">
    <location>
        <position position="1"/>
    </location>
</feature>
<dbReference type="InterPro" id="IPR036397">
    <property type="entry name" value="RNaseH_sf"/>
</dbReference>
<feature type="non-terminal residue" evidence="2">
    <location>
        <position position="204"/>
    </location>
</feature>
<organism evidence="2 3">
    <name type="scientific">Sporormia fimetaria CBS 119925</name>
    <dbReference type="NCBI Taxonomy" id="1340428"/>
    <lineage>
        <taxon>Eukaryota</taxon>
        <taxon>Fungi</taxon>
        <taxon>Dikarya</taxon>
        <taxon>Ascomycota</taxon>
        <taxon>Pezizomycotina</taxon>
        <taxon>Dothideomycetes</taxon>
        <taxon>Pleosporomycetidae</taxon>
        <taxon>Pleosporales</taxon>
        <taxon>Sporormiaceae</taxon>
        <taxon>Sporormia</taxon>
    </lineage>
</organism>
<gene>
    <name evidence="2" type="ORF">M011DRAFT_376559</name>
</gene>
<evidence type="ECO:0000313" key="2">
    <source>
        <dbReference type="EMBL" id="KAF2742745.1"/>
    </source>
</evidence>
<dbReference type="GO" id="GO:0005634">
    <property type="term" value="C:nucleus"/>
    <property type="evidence" value="ECO:0007669"/>
    <property type="project" value="TreeGrafter"/>
</dbReference>
<dbReference type="PANTHER" id="PTHR28083">
    <property type="entry name" value="GOOD FOR FULL DBP5 ACTIVITY PROTEIN 2"/>
    <property type="match status" value="1"/>
</dbReference>